<keyword evidence="1" id="KW-0472">Membrane</keyword>
<dbReference type="EMBL" id="JACSDZ010000001">
    <property type="protein sequence ID" value="KAF7417529.1"/>
    <property type="molecule type" value="Genomic_DNA"/>
</dbReference>
<keyword evidence="1" id="KW-0812">Transmembrane</keyword>
<organism evidence="2 3">
    <name type="scientific">Vespula germanica</name>
    <name type="common">German yellow jacket</name>
    <name type="synonym">Paravespula germanica</name>
    <dbReference type="NCBI Taxonomy" id="30212"/>
    <lineage>
        <taxon>Eukaryota</taxon>
        <taxon>Metazoa</taxon>
        <taxon>Ecdysozoa</taxon>
        <taxon>Arthropoda</taxon>
        <taxon>Hexapoda</taxon>
        <taxon>Insecta</taxon>
        <taxon>Pterygota</taxon>
        <taxon>Neoptera</taxon>
        <taxon>Endopterygota</taxon>
        <taxon>Hymenoptera</taxon>
        <taxon>Apocrita</taxon>
        <taxon>Aculeata</taxon>
        <taxon>Vespoidea</taxon>
        <taxon>Vespidae</taxon>
        <taxon>Vespinae</taxon>
        <taxon>Vespula</taxon>
    </lineage>
</organism>
<reference evidence="2" key="1">
    <citation type="journal article" date="2020" name="G3 (Bethesda)">
        <title>High-Quality Assemblies for Three Invasive Social Wasps from the &lt;i&gt;Vespula&lt;/i&gt; Genus.</title>
        <authorList>
            <person name="Harrop T.W.R."/>
            <person name="Guhlin J."/>
            <person name="McLaughlin G.M."/>
            <person name="Permina E."/>
            <person name="Stockwell P."/>
            <person name="Gilligan J."/>
            <person name="Le Lec M.F."/>
            <person name="Gruber M.A.M."/>
            <person name="Quinn O."/>
            <person name="Lovegrove M."/>
            <person name="Duncan E.J."/>
            <person name="Remnant E.J."/>
            <person name="Van Eeckhoven J."/>
            <person name="Graham B."/>
            <person name="Knapp R.A."/>
            <person name="Langford K.W."/>
            <person name="Kronenberg Z."/>
            <person name="Press M.O."/>
            <person name="Eacker S.M."/>
            <person name="Wilson-Rankin E.E."/>
            <person name="Purcell J."/>
            <person name="Lester P.J."/>
            <person name="Dearden P.K."/>
        </authorList>
    </citation>
    <scope>NUCLEOTIDE SEQUENCE</scope>
    <source>
        <strain evidence="2">Linc-1</strain>
    </source>
</reference>
<accession>A0A834U5H5</accession>
<protein>
    <submittedName>
        <fullName evidence="2">Uncharacterized protein</fullName>
    </submittedName>
</protein>
<keyword evidence="3" id="KW-1185">Reference proteome</keyword>
<gene>
    <name evidence="2" type="ORF">HZH68_000182</name>
</gene>
<proteinExistence type="predicted"/>
<comment type="caution">
    <text evidence="2">The sequence shown here is derived from an EMBL/GenBank/DDBJ whole genome shotgun (WGS) entry which is preliminary data.</text>
</comment>
<dbReference type="AlphaFoldDB" id="A0A834U5H5"/>
<feature type="transmembrane region" description="Helical" evidence="1">
    <location>
        <begin position="66"/>
        <end position="86"/>
    </location>
</feature>
<evidence type="ECO:0000256" key="1">
    <source>
        <dbReference type="SAM" id="Phobius"/>
    </source>
</evidence>
<dbReference type="Proteomes" id="UP000617340">
    <property type="component" value="Unassembled WGS sequence"/>
</dbReference>
<keyword evidence="1" id="KW-1133">Transmembrane helix</keyword>
<name>A0A834U5H5_VESGE</name>
<evidence type="ECO:0000313" key="2">
    <source>
        <dbReference type="EMBL" id="KAF7417529.1"/>
    </source>
</evidence>
<evidence type="ECO:0000313" key="3">
    <source>
        <dbReference type="Proteomes" id="UP000617340"/>
    </source>
</evidence>
<sequence length="96" mass="11104">MSVKGVVSSVKNRERVSGSTFWRHSWHCSAYLPREVALARLTDSQLPTQQARSLENMIRAKIDKNISVFSSYSFVLVLFFAFNYSIKLQPRFETIE</sequence>